<dbReference type="Gene3D" id="3.40.50.1820">
    <property type="entry name" value="alpha/beta hydrolase"/>
    <property type="match status" value="1"/>
</dbReference>
<keyword evidence="1" id="KW-0732">Signal</keyword>
<feature type="domain" description="Peptidase S9 prolyl oligopeptidase catalytic" evidence="2">
    <location>
        <begin position="514"/>
        <end position="708"/>
    </location>
</feature>
<dbReference type="InterPro" id="IPR050278">
    <property type="entry name" value="Serine_Prot_S9B/DPPIV"/>
</dbReference>
<dbReference type="GO" id="GO:0006508">
    <property type="term" value="P:proteolysis"/>
    <property type="evidence" value="ECO:0007669"/>
    <property type="project" value="InterPro"/>
</dbReference>
<dbReference type="OrthoDB" id="9812921at2"/>
<dbReference type="PANTHER" id="PTHR11731:SF193">
    <property type="entry name" value="DIPEPTIDYL PEPTIDASE 9"/>
    <property type="match status" value="1"/>
</dbReference>
<keyword evidence="5" id="KW-1185">Reference proteome</keyword>
<evidence type="ECO:0000259" key="3">
    <source>
        <dbReference type="Pfam" id="PF00930"/>
    </source>
</evidence>
<dbReference type="GO" id="GO:0008239">
    <property type="term" value="F:dipeptidyl-peptidase activity"/>
    <property type="evidence" value="ECO:0007669"/>
    <property type="project" value="TreeGrafter"/>
</dbReference>
<sequence>MKLNKYVLLAAAGVLALQPAIAQKKNFTIAEATNGMTTTLAPKAIKQGSWQPGTNNFFQVANNAWVRTAYPSMKTDTVLSADFLKTDSMKAFPTMNWAGNNVYFQNGDHLFVGKMSDGKINWNKKALPENAENVFVDKTTGAVAFTKDNNLYLLSNDQPVQISHDADPAIVNGKSVHRDEFGIDHGIFFSPKGTLLAYYRMDQRNVKDYPVIDWSEVPAKNNNIKYPMAGGPSHEVTLNVFNPATNNTVTLKTGEPKDQYLTGVTWSPDEKYIFISVLNRDQNHLWLNQYDVATGEKVKTLFEETDSKYVHPEHGISFLPGSNDQFIFWSNKDGFKHLYLYNTDGKLVRQITKGSWEVNEIVGFNKDKSLVLITAAKESPLEKHSYAVNWKSGNMTRLDKEAGMHTVSASEDGKYIFDVFNGAGIPKKSMLRSVDGKKETVLIDAPNTLADFDRPEIKNITLKADDGTPLYGKLILPTHFDSTKKYPVIVYLYNGPNVQIVHNQFPESGNLWYEYMAQKGYVVFTMDGRGSSNRGMAFEQATFRKLGTVELNDQLKGVDYLKSLKYVDAARMGIHGWSFGGFMTTSMMLRNPDVFKCAVAGGPVIDWKMYEVMYTERYMDTPQDNAQGYEDANLLSKVKNLKGKLMLIHGTNDDVVVWQNSIKFLKKCVDENVQVDYFVYPGHPHNVRGKDRVHLMQKISDYFDLYLKP</sequence>
<name>A0A2W2BT01_9BACT</name>
<reference evidence="4 5" key="1">
    <citation type="submission" date="2018-06" db="EMBL/GenBank/DDBJ databases">
        <title>Mucibacter soli gen. nov., sp. nov., a new member of the family Chitinophagaceae producing mucin.</title>
        <authorList>
            <person name="Kim M.-K."/>
            <person name="Park S."/>
            <person name="Kim T.-S."/>
            <person name="Joung Y."/>
            <person name="Han J.-H."/>
            <person name="Kim S.B."/>
        </authorList>
    </citation>
    <scope>NUCLEOTIDE SEQUENCE [LARGE SCALE GENOMIC DNA]</scope>
    <source>
        <strain evidence="4 5">R1-15</strain>
    </source>
</reference>
<evidence type="ECO:0000256" key="1">
    <source>
        <dbReference type="SAM" id="SignalP"/>
    </source>
</evidence>
<evidence type="ECO:0000313" key="4">
    <source>
        <dbReference type="EMBL" id="PZF70883.1"/>
    </source>
</evidence>
<proteinExistence type="predicted"/>
<dbReference type="InterPro" id="IPR002469">
    <property type="entry name" value="Peptidase_S9B_N"/>
</dbReference>
<comment type="caution">
    <text evidence="4">The sequence shown here is derived from an EMBL/GenBank/DDBJ whole genome shotgun (WGS) entry which is preliminary data.</text>
</comment>
<feature type="chain" id="PRO_5015870227" evidence="1">
    <location>
        <begin position="23"/>
        <end position="709"/>
    </location>
</feature>
<protein>
    <submittedName>
        <fullName evidence="4">S9 family peptidase</fullName>
    </submittedName>
</protein>
<accession>A0A2W2BT01</accession>
<dbReference type="InterPro" id="IPR029058">
    <property type="entry name" value="AB_hydrolase_fold"/>
</dbReference>
<dbReference type="Proteomes" id="UP000248745">
    <property type="component" value="Unassembled WGS sequence"/>
</dbReference>
<dbReference type="Gene3D" id="2.140.10.30">
    <property type="entry name" value="Dipeptidylpeptidase IV, N-terminal domain"/>
    <property type="match status" value="1"/>
</dbReference>
<feature type="domain" description="Dipeptidylpeptidase IV N-terminal" evidence="3">
    <location>
        <begin position="140"/>
        <end position="426"/>
    </location>
</feature>
<dbReference type="EMBL" id="QKTW01000028">
    <property type="protein sequence ID" value="PZF70883.1"/>
    <property type="molecule type" value="Genomic_DNA"/>
</dbReference>
<dbReference type="PANTHER" id="PTHR11731">
    <property type="entry name" value="PROTEASE FAMILY S9B,C DIPEPTIDYL-PEPTIDASE IV-RELATED"/>
    <property type="match status" value="1"/>
</dbReference>
<dbReference type="GO" id="GO:0008236">
    <property type="term" value="F:serine-type peptidase activity"/>
    <property type="evidence" value="ECO:0007669"/>
    <property type="project" value="InterPro"/>
</dbReference>
<dbReference type="SUPFAM" id="SSF82171">
    <property type="entry name" value="DPP6 N-terminal domain-like"/>
    <property type="match status" value="1"/>
</dbReference>
<dbReference type="AlphaFoldDB" id="A0A2W2BT01"/>
<organism evidence="4 5">
    <name type="scientific">Taibaiella soli</name>
    <dbReference type="NCBI Taxonomy" id="1649169"/>
    <lineage>
        <taxon>Bacteria</taxon>
        <taxon>Pseudomonadati</taxon>
        <taxon>Bacteroidota</taxon>
        <taxon>Chitinophagia</taxon>
        <taxon>Chitinophagales</taxon>
        <taxon>Chitinophagaceae</taxon>
        <taxon>Taibaiella</taxon>
    </lineage>
</organism>
<feature type="signal peptide" evidence="1">
    <location>
        <begin position="1"/>
        <end position="22"/>
    </location>
</feature>
<dbReference type="SUPFAM" id="SSF53474">
    <property type="entry name" value="alpha/beta-Hydrolases"/>
    <property type="match status" value="1"/>
</dbReference>
<dbReference type="InterPro" id="IPR001375">
    <property type="entry name" value="Peptidase_S9_cat"/>
</dbReference>
<evidence type="ECO:0000259" key="2">
    <source>
        <dbReference type="Pfam" id="PF00326"/>
    </source>
</evidence>
<dbReference type="Pfam" id="PF00326">
    <property type="entry name" value="Peptidase_S9"/>
    <property type="match status" value="1"/>
</dbReference>
<dbReference type="RefSeq" id="WP_111000899.1">
    <property type="nucleotide sequence ID" value="NZ_QKTW01000028.1"/>
</dbReference>
<evidence type="ECO:0000313" key="5">
    <source>
        <dbReference type="Proteomes" id="UP000248745"/>
    </source>
</evidence>
<gene>
    <name evidence="4" type="ORF">DN068_20880</name>
</gene>
<dbReference type="Pfam" id="PF00930">
    <property type="entry name" value="DPPIV_N"/>
    <property type="match status" value="1"/>
</dbReference>